<evidence type="ECO:0008006" key="3">
    <source>
        <dbReference type="Google" id="ProtNLM"/>
    </source>
</evidence>
<protein>
    <recommendedName>
        <fullName evidence="3">Lipoprotein</fullName>
    </recommendedName>
</protein>
<name>D8PFU6_9BACT</name>
<accession>D8PFU6</accession>
<keyword evidence="2" id="KW-1185">Reference proteome</keyword>
<dbReference type="AlphaFoldDB" id="D8PFU6"/>
<dbReference type="EMBL" id="FP929003">
    <property type="protein sequence ID" value="CBK42133.1"/>
    <property type="molecule type" value="Genomic_DNA"/>
</dbReference>
<reference evidence="1 2" key="1">
    <citation type="journal article" date="2010" name="Proc. Natl. Acad. Sci. U.S.A.">
        <title>A Nitrospira metagenome illuminates the physiology and evolution of globally important nitrite-oxidizing bacteria.</title>
        <authorList>
            <person name="Lucker S."/>
            <person name="Wagner M."/>
            <person name="Maixner F."/>
            <person name="Pelletier E."/>
            <person name="Koch H."/>
            <person name="Vacherie B."/>
            <person name="Rattei T."/>
            <person name="Sinninghe Damste J."/>
            <person name="Spieck E."/>
            <person name="Le Paslier D."/>
            <person name="Daims H."/>
        </authorList>
    </citation>
    <scope>NUCLEOTIDE SEQUENCE [LARGE SCALE GENOMIC DNA]</scope>
</reference>
<dbReference type="KEGG" id="nde:NIDE2423"/>
<dbReference type="STRING" id="330214.NIDE2423"/>
<evidence type="ECO:0000313" key="1">
    <source>
        <dbReference type="EMBL" id="CBK42133.1"/>
    </source>
</evidence>
<dbReference type="OrthoDB" id="9808484at2"/>
<sequence length="108" mass="11899">MKMSTRPLGYVLLPVLLAGTIGCTHEATFVRETDHGGLVSYPFQSDAEVLASSGRRDAIQRMTEKCPKGSRIVREGEIPKVSKAADRAWRGQMGMDRLWGIEFVCGQS</sequence>
<dbReference type="HOGENOM" id="CLU_2192237_0_0_0"/>
<dbReference type="Proteomes" id="UP000001660">
    <property type="component" value="Chromosome"/>
</dbReference>
<dbReference type="PROSITE" id="PS51257">
    <property type="entry name" value="PROKAR_LIPOPROTEIN"/>
    <property type="match status" value="1"/>
</dbReference>
<organism evidence="1 2">
    <name type="scientific">Nitrospira defluvii</name>
    <dbReference type="NCBI Taxonomy" id="330214"/>
    <lineage>
        <taxon>Bacteria</taxon>
        <taxon>Pseudomonadati</taxon>
        <taxon>Nitrospirota</taxon>
        <taxon>Nitrospiria</taxon>
        <taxon>Nitrospirales</taxon>
        <taxon>Nitrospiraceae</taxon>
        <taxon>Nitrospira</taxon>
    </lineage>
</organism>
<gene>
    <name evidence="1" type="ORF">NIDE2423</name>
</gene>
<proteinExistence type="predicted"/>
<evidence type="ECO:0000313" key="2">
    <source>
        <dbReference type="Proteomes" id="UP000001660"/>
    </source>
</evidence>